<feature type="compositionally biased region" description="Polar residues" evidence="1">
    <location>
        <begin position="292"/>
        <end position="301"/>
    </location>
</feature>
<gene>
    <name evidence="4" type="ORF">KIPB_009350</name>
</gene>
<name>A0A9K3D316_9EUKA</name>
<evidence type="ECO:0000256" key="3">
    <source>
        <dbReference type="SAM" id="SignalP"/>
    </source>
</evidence>
<feature type="region of interest" description="Disordered" evidence="1">
    <location>
        <begin position="280"/>
        <end position="301"/>
    </location>
</feature>
<protein>
    <submittedName>
        <fullName evidence="4">Uncharacterized protein</fullName>
    </submittedName>
</protein>
<accession>A0A9K3D316</accession>
<proteinExistence type="predicted"/>
<feature type="region of interest" description="Disordered" evidence="1">
    <location>
        <begin position="184"/>
        <end position="209"/>
    </location>
</feature>
<evidence type="ECO:0000313" key="4">
    <source>
        <dbReference type="EMBL" id="GIQ87335.1"/>
    </source>
</evidence>
<feature type="compositionally biased region" description="Low complexity" evidence="1">
    <location>
        <begin position="194"/>
        <end position="208"/>
    </location>
</feature>
<feature type="transmembrane region" description="Helical" evidence="2">
    <location>
        <begin position="139"/>
        <end position="158"/>
    </location>
</feature>
<sequence>IIVAFFAGVGGWLLLGMGRKSDNVCDNTVAATLIVSNKFLDTETSSDGSTSRCDICLKRGIAISDYFYASSSLTGAYTSGDKPREYCDTFTVDQSISMYILSDEAVSGPATCFSGDVTAVTPDQRDSACTYGGFQKTCGYLVFCLVPVFIVWGVVGCIKGTTRTAATVAGMGAAAKAVAGSLSQKTNPMSTSNYGQPQPAGPAYAPSPATGPVPAPVPVPSPYYPPQGPAQAVSYAAPAPAPTTGVYAAYGQAPAPAPAPYGQQYGPTPTNPANPNNICPTPTNPAPAPAYMQNSADQAFY</sequence>
<dbReference type="EMBL" id="BDIP01003148">
    <property type="protein sequence ID" value="GIQ87335.1"/>
    <property type="molecule type" value="Genomic_DNA"/>
</dbReference>
<evidence type="ECO:0000256" key="2">
    <source>
        <dbReference type="SAM" id="Phobius"/>
    </source>
</evidence>
<evidence type="ECO:0000256" key="1">
    <source>
        <dbReference type="SAM" id="MobiDB-lite"/>
    </source>
</evidence>
<reference evidence="4 5" key="1">
    <citation type="journal article" date="2018" name="PLoS ONE">
        <title>The draft genome of Kipferlia bialata reveals reductive genome evolution in fornicate parasites.</title>
        <authorList>
            <person name="Tanifuji G."/>
            <person name="Takabayashi S."/>
            <person name="Kume K."/>
            <person name="Takagi M."/>
            <person name="Nakayama T."/>
            <person name="Kamikawa R."/>
            <person name="Inagaki Y."/>
            <person name="Hashimoto T."/>
        </authorList>
    </citation>
    <scope>NUCLEOTIDE SEQUENCE [LARGE SCALE GENOMIC DNA]</scope>
    <source>
        <strain evidence="4">NY0173</strain>
    </source>
</reference>
<feature type="signal peptide" evidence="3">
    <location>
        <begin position="1"/>
        <end position="18"/>
    </location>
</feature>
<organism evidence="4 5">
    <name type="scientific">Kipferlia bialata</name>
    <dbReference type="NCBI Taxonomy" id="797122"/>
    <lineage>
        <taxon>Eukaryota</taxon>
        <taxon>Metamonada</taxon>
        <taxon>Carpediemonas-like organisms</taxon>
        <taxon>Kipferlia</taxon>
    </lineage>
</organism>
<keyword evidence="2" id="KW-1133">Transmembrane helix</keyword>
<keyword evidence="5" id="KW-1185">Reference proteome</keyword>
<comment type="caution">
    <text evidence="4">The sequence shown here is derived from an EMBL/GenBank/DDBJ whole genome shotgun (WGS) entry which is preliminary data.</text>
</comment>
<keyword evidence="3" id="KW-0732">Signal</keyword>
<feature type="compositionally biased region" description="Polar residues" evidence="1">
    <location>
        <begin position="184"/>
        <end position="193"/>
    </location>
</feature>
<feature type="chain" id="PRO_5039934695" evidence="3">
    <location>
        <begin position="19"/>
        <end position="301"/>
    </location>
</feature>
<dbReference type="Proteomes" id="UP000265618">
    <property type="component" value="Unassembled WGS sequence"/>
</dbReference>
<keyword evidence="2" id="KW-0812">Transmembrane</keyword>
<keyword evidence="2" id="KW-0472">Membrane</keyword>
<feature type="non-terminal residue" evidence="4">
    <location>
        <position position="1"/>
    </location>
</feature>
<dbReference type="PRINTS" id="PR01217">
    <property type="entry name" value="PRICHEXTENSN"/>
</dbReference>
<dbReference type="AlphaFoldDB" id="A0A9K3D316"/>
<evidence type="ECO:0000313" key="5">
    <source>
        <dbReference type="Proteomes" id="UP000265618"/>
    </source>
</evidence>